<evidence type="ECO:0000313" key="1">
    <source>
        <dbReference type="EMBL" id="GGZ39313.1"/>
    </source>
</evidence>
<protein>
    <submittedName>
        <fullName evidence="1">Uncharacterized protein</fullName>
    </submittedName>
</protein>
<dbReference type="EMBL" id="BMUW01000001">
    <property type="protein sequence ID" value="GGZ39313.1"/>
    <property type="molecule type" value="Genomic_DNA"/>
</dbReference>
<proteinExistence type="predicted"/>
<reference evidence="2" key="1">
    <citation type="journal article" date="2019" name="Int. J. Syst. Evol. Microbiol.">
        <title>The Global Catalogue of Microorganisms (GCM) 10K type strain sequencing project: providing services to taxonomists for standard genome sequencing and annotation.</title>
        <authorList>
            <consortium name="The Broad Institute Genomics Platform"/>
            <consortium name="The Broad Institute Genome Sequencing Center for Infectious Disease"/>
            <person name="Wu L."/>
            <person name="Ma J."/>
        </authorList>
    </citation>
    <scope>NUCLEOTIDE SEQUENCE [LARGE SCALE GENOMIC DNA]</scope>
    <source>
        <strain evidence="2">JCM 4602</strain>
    </source>
</reference>
<gene>
    <name evidence="1" type="ORF">GCM10010328_11730</name>
</gene>
<comment type="caution">
    <text evidence="1">The sequence shown here is derived from an EMBL/GenBank/DDBJ whole genome shotgun (WGS) entry which is preliminary data.</text>
</comment>
<dbReference type="Proteomes" id="UP000624183">
    <property type="component" value="Unassembled WGS sequence"/>
</dbReference>
<keyword evidence="2" id="KW-1185">Reference proteome</keyword>
<name>A0ABQ3BE70_9ACTN</name>
<sequence length="64" mass="6721">MCTALAVSSWCAACIELRGRLSEKLAPASFALLSERVSDGSGRVVAAGQERAPAWPHPLALNRA</sequence>
<accession>A0ABQ3BE70</accession>
<organism evidence="1 2">
    <name type="scientific">Streptomyces rubiginosohelvolus</name>
    <dbReference type="NCBI Taxonomy" id="67362"/>
    <lineage>
        <taxon>Bacteria</taxon>
        <taxon>Bacillati</taxon>
        <taxon>Actinomycetota</taxon>
        <taxon>Actinomycetes</taxon>
        <taxon>Kitasatosporales</taxon>
        <taxon>Streptomycetaceae</taxon>
        <taxon>Streptomyces</taxon>
    </lineage>
</organism>
<evidence type="ECO:0000313" key="2">
    <source>
        <dbReference type="Proteomes" id="UP000624183"/>
    </source>
</evidence>